<dbReference type="InterPro" id="IPR010902">
    <property type="entry name" value="NUMOD4"/>
</dbReference>
<organism evidence="2">
    <name type="scientific">Klosneuvirus KNV1</name>
    <dbReference type="NCBI Taxonomy" id="1977640"/>
    <lineage>
        <taxon>Viruses</taxon>
        <taxon>Varidnaviria</taxon>
        <taxon>Bamfordvirae</taxon>
        <taxon>Nucleocytoviricota</taxon>
        <taxon>Megaviricetes</taxon>
        <taxon>Imitervirales</taxon>
        <taxon>Mimiviridae</taxon>
        <taxon>Klosneuvirinae</taxon>
        <taxon>Klosneuvirus</taxon>
    </lineage>
</organism>
<keyword evidence="2" id="KW-0540">Nuclease</keyword>
<dbReference type="SMART" id="SM00497">
    <property type="entry name" value="IENR1"/>
    <property type="match status" value="2"/>
</dbReference>
<dbReference type="SUPFAM" id="SSF54060">
    <property type="entry name" value="His-Me finger endonucleases"/>
    <property type="match status" value="3"/>
</dbReference>
<dbReference type="EMBL" id="KY684108">
    <property type="protein sequence ID" value="ARF11318.1"/>
    <property type="molecule type" value="Genomic_DNA"/>
</dbReference>
<evidence type="ECO:0000313" key="2">
    <source>
        <dbReference type="EMBL" id="ARF11318.1"/>
    </source>
</evidence>
<dbReference type="InterPro" id="IPR044925">
    <property type="entry name" value="His-Me_finger_sf"/>
</dbReference>
<keyword evidence="2" id="KW-0378">Hydrolase</keyword>
<dbReference type="InterPro" id="IPR003647">
    <property type="entry name" value="Intron_nuc_1_rpt"/>
</dbReference>
<name>A0A1V0SI59_9VIRU</name>
<dbReference type="Gene3D" id="3.90.75.20">
    <property type="match status" value="3"/>
</dbReference>
<dbReference type="Pfam" id="PF07463">
    <property type="entry name" value="NUMOD4"/>
    <property type="match status" value="1"/>
</dbReference>
<evidence type="ECO:0000259" key="1">
    <source>
        <dbReference type="SMART" id="SM00507"/>
    </source>
</evidence>
<accession>A0A1V0SI59</accession>
<proteinExistence type="predicted"/>
<dbReference type="Pfam" id="PF13392">
    <property type="entry name" value="HNH_3"/>
    <property type="match status" value="2"/>
</dbReference>
<dbReference type="SMART" id="SM00507">
    <property type="entry name" value="HNHc"/>
    <property type="match status" value="2"/>
</dbReference>
<dbReference type="Gene3D" id="1.10.10.10">
    <property type="entry name" value="Winged helix-like DNA-binding domain superfamily/Winged helix DNA-binding domain"/>
    <property type="match status" value="1"/>
</dbReference>
<sequence>MNWKYVAGYEERYKVYENGDVFEGDNKVEPILHKFFQLQFIHLVRSDNRVNMVSLAKLVYETFIGKIKRDFKIKYKDDDINNCHVDNLEQIQIKQKVRSCEPIKLDETKEWKPIREYEETYKISESGDVYSIRINTMLKVTISPKGYHRVQLEKDGKQKYKMVHHLVYTTFKNTELDKTKIVDHEDRRKDNNHINNLREITRSENAKNIDPYTKNEEIVVQYSLDNEIIKEWNSMKELIKENPKYKQRIISDCCLNRKESIYGFKWKYKNYIMDTTGFTQVKTDDGKIYSKYQINKNATVINRNGRQIKPIFGNGYNMVKLRSDKEEEKSFQVHRLVAITFIPNPENKPIVNHLDEDKLNNNADNLEWATHKRNTTHSIGKKVHQIDIKTGKILNTFDSLVDASEAIKKQTGSDKNKQWGIGAACSGKRKIAHGYKWKLAD</sequence>
<dbReference type="InterPro" id="IPR036388">
    <property type="entry name" value="WH-like_DNA-bd_sf"/>
</dbReference>
<keyword evidence="2" id="KW-0255">Endonuclease</keyword>
<protein>
    <submittedName>
        <fullName evidence="2">HNH endonuclease</fullName>
    </submittedName>
</protein>
<dbReference type="GO" id="GO:0004519">
    <property type="term" value="F:endonuclease activity"/>
    <property type="evidence" value="ECO:0007669"/>
    <property type="project" value="UniProtKB-KW"/>
</dbReference>
<feature type="domain" description="HNH nuclease" evidence="1">
    <location>
        <begin position="158"/>
        <end position="206"/>
    </location>
</feature>
<gene>
    <name evidence="2" type="ORF">Klosneuvirus_1_175</name>
</gene>
<dbReference type="GO" id="GO:0016788">
    <property type="term" value="F:hydrolase activity, acting on ester bonds"/>
    <property type="evidence" value="ECO:0007669"/>
    <property type="project" value="InterPro"/>
</dbReference>
<feature type="domain" description="HNH nuclease" evidence="1">
    <location>
        <begin position="327"/>
        <end position="375"/>
    </location>
</feature>
<reference evidence="2" key="1">
    <citation type="journal article" date="2017" name="Science">
        <title>Giant viruses with an expanded complement of translation system components.</title>
        <authorList>
            <person name="Schulz F."/>
            <person name="Yutin N."/>
            <person name="Ivanova N.N."/>
            <person name="Ortega D.R."/>
            <person name="Lee T.K."/>
            <person name="Vierheilig J."/>
            <person name="Daims H."/>
            <person name="Horn M."/>
            <person name="Wagner M."/>
            <person name="Jensen G.J."/>
            <person name="Kyrpides N.C."/>
            <person name="Koonin E.V."/>
            <person name="Woyke T."/>
        </authorList>
    </citation>
    <scope>NUCLEOTIDE SEQUENCE</scope>
    <source>
        <strain evidence="2">KNV1</strain>
    </source>
</reference>
<dbReference type="InterPro" id="IPR003615">
    <property type="entry name" value="HNH_nuc"/>
</dbReference>